<dbReference type="OrthoDB" id="8082805at2"/>
<organism evidence="1 2">
    <name type="scientific">Sinorhizobium glycinis</name>
    <dbReference type="NCBI Taxonomy" id="1472378"/>
    <lineage>
        <taxon>Bacteria</taxon>
        <taxon>Pseudomonadati</taxon>
        <taxon>Pseudomonadota</taxon>
        <taxon>Alphaproteobacteria</taxon>
        <taxon>Hyphomicrobiales</taxon>
        <taxon>Rhizobiaceae</taxon>
        <taxon>Sinorhizobium/Ensifer group</taxon>
        <taxon>Sinorhizobium</taxon>
    </lineage>
</organism>
<evidence type="ECO:0000313" key="1">
    <source>
        <dbReference type="EMBL" id="OAP39887.1"/>
    </source>
</evidence>
<proteinExistence type="predicted"/>
<dbReference type="RefSeq" id="WP_064242023.1">
    <property type="nucleotide sequence ID" value="NZ_LPUX01000055.1"/>
</dbReference>
<evidence type="ECO:0000313" key="2">
    <source>
        <dbReference type="Proteomes" id="UP000094025"/>
    </source>
</evidence>
<accession>A0A178XXA7</accession>
<reference evidence="1 2" key="1">
    <citation type="journal article" date="2016" name="Int. J. Syst. Evol. Microbiol.">
        <title>Ensifer glycinis sp. nov., an novel rhizobial species associated with Glycine spp.</title>
        <authorList>
            <person name="Yan H."/>
            <person name="Yan J."/>
            <person name="Sui X.H."/>
            <person name="Wang E.T."/>
            <person name="Chen W.X."/>
            <person name="Zhang X.X."/>
            <person name="Chen W.F."/>
        </authorList>
    </citation>
    <scope>NUCLEOTIDE SEQUENCE [LARGE SCALE GENOMIC DNA]</scope>
    <source>
        <strain evidence="1 2">CCBAU 23380</strain>
    </source>
</reference>
<name>A0A178XXA7_9HYPH</name>
<keyword evidence="2" id="KW-1185">Reference proteome</keyword>
<gene>
    <name evidence="1" type="ORF">AU381_10075</name>
</gene>
<dbReference type="EMBL" id="LPUX01000055">
    <property type="protein sequence ID" value="OAP39887.1"/>
    <property type="molecule type" value="Genomic_DNA"/>
</dbReference>
<comment type="caution">
    <text evidence="1">The sequence shown here is derived from an EMBL/GenBank/DDBJ whole genome shotgun (WGS) entry which is preliminary data.</text>
</comment>
<dbReference type="AlphaFoldDB" id="A0A178XXA7"/>
<sequence>MQNVEFQLAAHREILIAVLSALVRHEDVWPEINRVLDEVRIVQDHEEDPGIVPSEAFAKQNAMTAEITSILRAATMRAALDPEAHQTT</sequence>
<protein>
    <submittedName>
        <fullName evidence="1">Uncharacterized protein</fullName>
    </submittedName>
</protein>
<dbReference type="STRING" id="1472378.AU381_10075"/>
<dbReference type="Proteomes" id="UP000094025">
    <property type="component" value="Unassembled WGS sequence"/>
</dbReference>